<sequence length="253" mass="26848">MSTSSSSESLPTDNTSSPSPTSTGSGPLLPTNGNPTSLYLYTFLATLSLLFVIFGALVARSVHLRRRRNAVILASIAAGTYVPPPQNSKRRDDPLAPKPVLWEVHITPGSPPHDPEKGWAGILPVAGGTLVPVTQQTLGPLRGSVGSWRTSWSARRLLRVPFLGRRHQSTGPPTTPDHPSRAPTITAGLASSLELPVSSPSSPRLPSEPVHLAVLISMPIRTARWRAEHENGGAPVVEFGVTRVAYAHPITGS</sequence>
<evidence type="ECO:0000313" key="3">
    <source>
        <dbReference type="EMBL" id="KAH8986468.1"/>
    </source>
</evidence>
<evidence type="ECO:0000313" key="4">
    <source>
        <dbReference type="Proteomes" id="UP001201163"/>
    </source>
</evidence>
<keyword evidence="2" id="KW-0472">Membrane</keyword>
<reference evidence="3" key="1">
    <citation type="submission" date="2022-01" db="EMBL/GenBank/DDBJ databases">
        <title>Comparative genomics reveals a dynamic genome evolution in the ectomycorrhizal milk-cap (Lactarius) mushrooms.</title>
        <authorList>
            <consortium name="DOE Joint Genome Institute"/>
            <person name="Lebreton A."/>
            <person name="Tang N."/>
            <person name="Kuo A."/>
            <person name="LaButti K."/>
            <person name="Drula E."/>
            <person name="Barry K."/>
            <person name="Clum A."/>
            <person name="Lipzen A."/>
            <person name="Mousain D."/>
            <person name="Ng V."/>
            <person name="Wang R."/>
            <person name="Wang X."/>
            <person name="Dai Y."/>
            <person name="Henrissat B."/>
            <person name="Grigoriev I.V."/>
            <person name="Guerin-Laguette A."/>
            <person name="Yu F."/>
            <person name="Martin F.M."/>
        </authorList>
    </citation>
    <scope>NUCLEOTIDE SEQUENCE</scope>
    <source>
        <strain evidence="3">QP</strain>
    </source>
</reference>
<keyword evidence="4" id="KW-1185">Reference proteome</keyword>
<comment type="caution">
    <text evidence="3">The sequence shown here is derived from an EMBL/GenBank/DDBJ whole genome shotgun (WGS) entry which is preliminary data.</text>
</comment>
<evidence type="ECO:0000256" key="1">
    <source>
        <dbReference type="SAM" id="MobiDB-lite"/>
    </source>
</evidence>
<protein>
    <submittedName>
        <fullName evidence="3">Uncharacterized protein</fullName>
    </submittedName>
</protein>
<organism evidence="3 4">
    <name type="scientific">Lactarius akahatsu</name>
    <dbReference type="NCBI Taxonomy" id="416441"/>
    <lineage>
        <taxon>Eukaryota</taxon>
        <taxon>Fungi</taxon>
        <taxon>Dikarya</taxon>
        <taxon>Basidiomycota</taxon>
        <taxon>Agaricomycotina</taxon>
        <taxon>Agaricomycetes</taxon>
        <taxon>Russulales</taxon>
        <taxon>Russulaceae</taxon>
        <taxon>Lactarius</taxon>
    </lineage>
</organism>
<feature type="region of interest" description="Disordered" evidence="1">
    <location>
        <begin position="1"/>
        <end position="29"/>
    </location>
</feature>
<feature type="region of interest" description="Disordered" evidence="1">
    <location>
        <begin position="164"/>
        <end position="184"/>
    </location>
</feature>
<feature type="transmembrane region" description="Helical" evidence="2">
    <location>
        <begin position="38"/>
        <end position="59"/>
    </location>
</feature>
<gene>
    <name evidence="3" type="ORF">EDB92DRAFT_2116410</name>
</gene>
<dbReference type="Proteomes" id="UP001201163">
    <property type="component" value="Unassembled WGS sequence"/>
</dbReference>
<name>A0AAD4QBA6_9AGAM</name>
<accession>A0AAD4QBA6</accession>
<dbReference type="EMBL" id="JAKELL010000054">
    <property type="protein sequence ID" value="KAH8986468.1"/>
    <property type="molecule type" value="Genomic_DNA"/>
</dbReference>
<proteinExistence type="predicted"/>
<keyword evidence="2" id="KW-1133">Transmembrane helix</keyword>
<keyword evidence="2" id="KW-0812">Transmembrane</keyword>
<dbReference type="AlphaFoldDB" id="A0AAD4QBA6"/>
<evidence type="ECO:0000256" key="2">
    <source>
        <dbReference type="SAM" id="Phobius"/>
    </source>
</evidence>